<dbReference type="PROSITE" id="PS50956">
    <property type="entry name" value="HTH_ASNC_2"/>
    <property type="match status" value="1"/>
</dbReference>
<dbReference type="PRINTS" id="PR00033">
    <property type="entry name" value="HTHASNC"/>
</dbReference>
<dbReference type="Pfam" id="PF13404">
    <property type="entry name" value="HTH_AsnC-type"/>
    <property type="match status" value="1"/>
</dbReference>
<keyword evidence="1" id="KW-0805">Transcription regulation</keyword>
<evidence type="ECO:0000259" key="4">
    <source>
        <dbReference type="PROSITE" id="PS50956"/>
    </source>
</evidence>
<comment type="caution">
    <text evidence="5">The sequence shown here is derived from an EMBL/GenBank/DDBJ whole genome shotgun (WGS) entry which is preliminary data.</text>
</comment>
<proteinExistence type="predicted"/>
<dbReference type="eggNOG" id="arCOG01587">
    <property type="taxonomic scope" value="Archaea"/>
</dbReference>
<dbReference type="PATRIC" id="fig|29540.5.peg.4282"/>
<dbReference type="RefSeq" id="WP_006111391.1">
    <property type="nucleotide sequence ID" value="NZ_AOIO01000049.1"/>
</dbReference>
<dbReference type="PANTHER" id="PTHR30154">
    <property type="entry name" value="LEUCINE-RESPONSIVE REGULATORY PROTEIN"/>
    <property type="match status" value="1"/>
</dbReference>
<dbReference type="EMBL" id="AOIO01000049">
    <property type="protein sequence ID" value="ELY97153.1"/>
    <property type="molecule type" value="Genomic_DNA"/>
</dbReference>
<dbReference type="PANTHER" id="PTHR30154:SF34">
    <property type="entry name" value="TRANSCRIPTIONAL REGULATOR AZLB"/>
    <property type="match status" value="1"/>
</dbReference>
<gene>
    <name evidence="5" type="ORF">C481_21231</name>
</gene>
<keyword evidence="6" id="KW-1185">Reference proteome</keyword>
<dbReference type="SUPFAM" id="SSF54909">
    <property type="entry name" value="Dimeric alpha+beta barrel"/>
    <property type="match status" value="1"/>
</dbReference>
<dbReference type="OrthoDB" id="36438at2157"/>
<evidence type="ECO:0000256" key="2">
    <source>
        <dbReference type="ARBA" id="ARBA00023125"/>
    </source>
</evidence>
<reference evidence="5 6" key="1">
    <citation type="journal article" date="2014" name="PLoS Genet.">
        <title>Phylogenetically driven sequencing of extremely halophilic archaea reveals strategies for static and dynamic osmo-response.</title>
        <authorList>
            <person name="Becker E.A."/>
            <person name="Seitzer P.M."/>
            <person name="Tritt A."/>
            <person name="Larsen D."/>
            <person name="Krusor M."/>
            <person name="Yao A.I."/>
            <person name="Wu D."/>
            <person name="Madern D."/>
            <person name="Eisen J.A."/>
            <person name="Darling A.E."/>
            <person name="Facciotti M.T."/>
        </authorList>
    </citation>
    <scope>NUCLEOTIDE SEQUENCE [LARGE SCALE GENOMIC DNA]</scope>
    <source>
        <strain evidence="5 6">DSM 12278</strain>
    </source>
</reference>
<dbReference type="InterPro" id="IPR036390">
    <property type="entry name" value="WH_DNA-bd_sf"/>
</dbReference>
<dbReference type="Gene3D" id="3.30.70.920">
    <property type="match status" value="1"/>
</dbReference>
<dbReference type="SMART" id="SM00344">
    <property type="entry name" value="HTH_ASNC"/>
    <property type="match status" value="1"/>
</dbReference>
<dbReference type="GO" id="GO:0043565">
    <property type="term" value="F:sequence-specific DNA binding"/>
    <property type="evidence" value="ECO:0007669"/>
    <property type="project" value="InterPro"/>
</dbReference>
<dbReference type="STRING" id="29540.C481_21231"/>
<sequence>MADASNGETGTEEPFDGDTIDGLLSDHLDDLDYEIYRILNENGRISDTELGERVGLSRTAVRRRRKQLQEDDIIKVIGVLVLQEADLNYADVRVTITSNATREAVDEFIDYLVDQELVYEVDEYLGTYDILVRIWHASLQDIKTYTDRLMQHEAVEDYDVTPVSQTYKAWHSVIDESSELPE</sequence>
<evidence type="ECO:0000256" key="1">
    <source>
        <dbReference type="ARBA" id="ARBA00023015"/>
    </source>
</evidence>
<evidence type="ECO:0000313" key="5">
    <source>
        <dbReference type="EMBL" id="ELY97153.1"/>
    </source>
</evidence>
<evidence type="ECO:0000256" key="3">
    <source>
        <dbReference type="ARBA" id="ARBA00023163"/>
    </source>
</evidence>
<keyword evidence="2" id="KW-0238">DNA-binding</keyword>
<dbReference type="AlphaFoldDB" id="M0AIE3"/>
<protein>
    <submittedName>
        <fullName evidence="5">Transcriptional regulator, AsnC family protein</fullName>
    </submittedName>
</protein>
<dbReference type="InterPro" id="IPR019888">
    <property type="entry name" value="Tscrpt_reg_AsnC-like"/>
</dbReference>
<keyword evidence="3" id="KW-0804">Transcription</keyword>
<dbReference type="Pfam" id="PF01037">
    <property type="entry name" value="AsnC_trans_reg"/>
    <property type="match status" value="1"/>
</dbReference>
<dbReference type="Proteomes" id="UP000011554">
    <property type="component" value="Unassembled WGS sequence"/>
</dbReference>
<dbReference type="InterPro" id="IPR011008">
    <property type="entry name" value="Dimeric_a/b-barrel"/>
</dbReference>
<name>M0AIE3_NATA1</name>
<feature type="domain" description="HTH asnC-type" evidence="4">
    <location>
        <begin position="28"/>
        <end position="90"/>
    </location>
</feature>
<dbReference type="InterPro" id="IPR019887">
    <property type="entry name" value="Tscrpt_reg_AsnC/Lrp_C"/>
</dbReference>
<organism evidence="5 6">
    <name type="scientific">Natrialba asiatica (strain ATCC 700177 / DSM 12278 / JCM 9576 / FERM P-10747 / NBRC 102637 / 172P1)</name>
    <dbReference type="NCBI Taxonomy" id="29540"/>
    <lineage>
        <taxon>Archaea</taxon>
        <taxon>Methanobacteriati</taxon>
        <taxon>Methanobacteriota</taxon>
        <taxon>Stenosarchaea group</taxon>
        <taxon>Halobacteria</taxon>
        <taxon>Halobacteriales</taxon>
        <taxon>Natrialbaceae</taxon>
        <taxon>Natrialba</taxon>
    </lineage>
</organism>
<dbReference type="InterPro" id="IPR036388">
    <property type="entry name" value="WH-like_DNA-bd_sf"/>
</dbReference>
<accession>M0AIE3</accession>
<dbReference type="GO" id="GO:0043200">
    <property type="term" value="P:response to amino acid"/>
    <property type="evidence" value="ECO:0007669"/>
    <property type="project" value="TreeGrafter"/>
</dbReference>
<dbReference type="Gene3D" id="1.10.10.10">
    <property type="entry name" value="Winged helix-like DNA-binding domain superfamily/Winged helix DNA-binding domain"/>
    <property type="match status" value="1"/>
</dbReference>
<dbReference type="GO" id="GO:0005829">
    <property type="term" value="C:cytosol"/>
    <property type="evidence" value="ECO:0007669"/>
    <property type="project" value="TreeGrafter"/>
</dbReference>
<dbReference type="InterPro" id="IPR000485">
    <property type="entry name" value="AsnC-type_HTH_dom"/>
</dbReference>
<evidence type="ECO:0000313" key="6">
    <source>
        <dbReference type="Proteomes" id="UP000011554"/>
    </source>
</evidence>
<dbReference type="SUPFAM" id="SSF46785">
    <property type="entry name" value="Winged helix' DNA-binding domain"/>
    <property type="match status" value="1"/>
</dbReference>